<keyword evidence="3" id="KW-1185">Reference proteome</keyword>
<keyword evidence="1" id="KW-0812">Transmembrane</keyword>
<reference evidence="2 3" key="1">
    <citation type="journal article" date="2021" name="Int. J. Syst. Evol. Microbiol.">
        <title>Steroidobacter gossypii sp. nov., isolated from soil of cotton cropping field.</title>
        <authorList>
            <person name="Huang R."/>
            <person name="Yang S."/>
            <person name="Zhen C."/>
            <person name="Liu W."/>
        </authorList>
    </citation>
    <scope>NUCLEOTIDE SEQUENCE [LARGE SCALE GENOMIC DNA]</scope>
    <source>
        <strain evidence="2 3">S1-65</strain>
    </source>
</reference>
<comment type="caution">
    <text evidence="2">The sequence shown here is derived from an EMBL/GenBank/DDBJ whole genome shotgun (WGS) entry which is preliminary data.</text>
</comment>
<feature type="transmembrane region" description="Helical" evidence="1">
    <location>
        <begin position="130"/>
        <end position="151"/>
    </location>
</feature>
<feature type="transmembrane region" description="Helical" evidence="1">
    <location>
        <begin position="171"/>
        <end position="194"/>
    </location>
</feature>
<organism evidence="2 3">
    <name type="scientific">Steroidobacter gossypii</name>
    <dbReference type="NCBI Taxonomy" id="2805490"/>
    <lineage>
        <taxon>Bacteria</taxon>
        <taxon>Pseudomonadati</taxon>
        <taxon>Pseudomonadota</taxon>
        <taxon>Gammaproteobacteria</taxon>
        <taxon>Steroidobacterales</taxon>
        <taxon>Steroidobacteraceae</taxon>
        <taxon>Steroidobacter</taxon>
    </lineage>
</organism>
<feature type="transmembrane region" description="Helical" evidence="1">
    <location>
        <begin position="12"/>
        <end position="40"/>
    </location>
</feature>
<evidence type="ECO:0000313" key="3">
    <source>
        <dbReference type="Proteomes" id="UP000661077"/>
    </source>
</evidence>
<dbReference type="Proteomes" id="UP000661077">
    <property type="component" value="Unassembled WGS sequence"/>
</dbReference>
<protein>
    <recommendedName>
        <fullName evidence="4">Ketosynthase</fullName>
    </recommendedName>
</protein>
<feature type="transmembrane region" description="Helical" evidence="1">
    <location>
        <begin position="80"/>
        <end position="99"/>
    </location>
</feature>
<gene>
    <name evidence="2" type="ORF">JM946_06810</name>
</gene>
<proteinExistence type="predicted"/>
<keyword evidence="1" id="KW-1133">Transmembrane helix</keyword>
<evidence type="ECO:0008006" key="4">
    <source>
        <dbReference type="Google" id="ProtNLM"/>
    </source>
</evidence>
<keyword evidence="1" id="KW-0472">Membrane</keyword>
<evidence type="ECO:0000256" key="1">
    <source>
        <dbReference type="SAM" id="Phobius"/>
    </source>
</evidence>
<name>A0ABS1WTZ4_9GAMM</name>
<evidence type="ECO:0000313" key="2">
    <source>
        <dbReference type="EMBL" id="MBM0104449.1"/>
    </source>
</evidence>
<accession>A0ABS1WTZ4</accession>
<dbReference type="EMBL" id="JAEVLS010000001">
    <property type="protein sequence ID" value="MBM0104449.1"/>
    <property type="molecule type" value="Genomic_DNA"/>
</dbReference>
<sequence>MSNISRYKAVSALAYPLVAHFAVIHNSMALIVVALALLVLVPMLPALARGSVAAWLAVPPIAACLWWLSRSTHATLPLYIAPVLVPGFMAGVFGSTLTARQTPLIEQLIRLIDPEEPEPAVLDYARKLTLGWTVLFVALSVTNLVLALLAKPDGLLLASGVTPPVTVPQEWWSLFANVIGYLLVAAFFLIEYAYRHRRFPRQPYRNMLDFFLRVLAAMPRLVSNAAGPRR</sequence>
<dbReference type="RefSeq" id="WP_203166392.1">
    <property type="nucleotide sequence ID" value="NZ_JAEVLS010000001.1"/>
</dbReference>